<dbReference type="PANTHER" id="PTHR46196">
    <property type="entry name" value="TRANSCRIPTION FACTOR BHLH155-LIKE ISOFORM X1-RELATED"/>
    <property type="match status" value="1"/>
</dbReference>
<dbReference type="InterPro" id="IPR011598">
    <property type="entry name" value="bHLH_dom"/>
</dbReference>
<sequence>MLLFFHWVVEKEKKVRKFSRGFEMGFLLKEALRTLCGRNQWSYAVFWKIGCHNSKLLIWEECYYEPLPWPPHMFGMPDLPYQNGEGCWFSSESLSSQLGIQEEVRVSSLIKKMTVNNSVIIAGEGIIGRAAFTGSHQWILLNNFTEDAYPPQVYAEVHHQFSAGIQTVAVIPVLPHGVVQLGSFLPIIENMGFVNDVKSLIFQLGCVPGALLSEDYSPPIAGVPVSVDPPVIASNCPPSVTSGSNQQNNSSHASMSFSVQTPCPLKAETNTCQGSALTPQTHKLNQISNNPCQPKVIPTSKTNFASQRENRAVEAEVIPSDLDSCLQQHSVSCNARSAFNNLIGSGSFGQSGISADNLTLMEQQIISAIGNRDNVNPCVNASSSLNKSQLRTDGGHLLGHNMSSGSTSILGGIPIHGGMSTLLRSNLITSSGSKSSQASTVDFSGVGVGIGPQNCDSSTKALANLTSQSVTFPIHVEGSNQKILVLDLKCASSNQKIDYDLLQAPNPPTFHVEEQVPFSGQIPGFTHDCLHKDGSSQSMMTKDPKDKLDYAKPPSGDDLFDVLGVDLKNQLLNGNWDNLFTYESDANAENMEKKIAPMNKEGVTINPDIYSVKETISDSDIFSGMGTDNLLDAVVSKAKSIVKLDSDDMSCRTTLTRNSTASVPSPACRPVMSGHFQGGLFDFPKNWGKTGAIETSLLRSGCNKDDAGNCSQTSSVYGSQLSSWVENSGSVKHENIVSTGYSKQADESCKPNRKRLKPGENPRPRPKDRQMIQDRVKELREIVPNGAKCSIDALLERTIKHMLFLQSVTKHADKLKQTGESKIINKEGGLLLKDNFEGGATWAYEVGSLSMVCPIVVEDLIPPRQMLVEMLCEERGCFLEIADLIRGLGLTILKGVMEAHNDKIWARFAVEANRDITRMEIFMSLVCLLEQTVKGNTSSSNAIDNMVYHSFPQATQTTERSSSLQ</sequence>
<dbReference type="GO" id="GO:0046983">
    <property type="term" value="F:protein dimerization activity"/>
    <property type="evidence" value="ECO:0007669"/>
    <property type="project" value="InterPro"/>
</dbReference>
<dbReference type="Pfam" id="PF23176">
    <property type="entry name" value="bHLH_LHW"/>
    <property type="match status" value="1"/>
</dbReference>
<evidence type="ECO:0000313" key="8">
    <source>
        <dbReference type="Proteomes" id="UP000289340"/>
    </source>
</evidence>
<evidence type="ECO:0000256" key="4">
    <source>
        <dbReference type="ARBA" id="ARBA00023242"/>
    </source>
</evidence>
<dbReference type="GO" id="GO:0005634">
    <property type="term" value="C:nucleus"/>
    <property type="evidence" value="ECO:0007669"/>
    <property type="project" value="UniProtKB-SubCell"/>
</dbReference>
<dbReference type="CDD" id="cd18915">
    <property type="entry name" value="bHLH_AtLHW_like"/>
    <property type="match status" value="1"/>
</dbReference>
<dbReference type="Proteomes" id="UP000289340">
    <property type="component" value="Chromosome 11"/>
</dbReference>
<keyword evidence="4" id="KW-0539">Nucleus</keyword>
<keyword evidence="2" id="KW-0805">Transcription regulation</keyword>
<gene>
    <name evidence="7" type="ORF">D0Y65_032321</name>
</gene>
<dbReference type="AlphaFoldDB" id="A0A445ICH0"/>
<evidence type="ECO:0000256" key="2">
    <source>
        <dbReference type="ARBA" id="ARBA00023015"/>
    </source>
</evidence>
<evidence type="ECO:0000313" key="7">
    <source>
        <dbReference type="EMBL" id="RZB83756.1"/>
    </source>
</evidence>
<feature type="compositionally biased region" description="Basic and acidic residues" evidence="5">
    <location>
        <begin position="757"/>
        <end position="770"/>
    </location>
</feature>
<accession>A0A445ICH0</accession>
<dbReference type="Pfam" id="PF14215">
    <property type="entry name" value="bHLH-MYC_N"/>
    <property type="match status" value="1"/>
</dbReference>
<comment type="subcellular location">
    <subcellularLocation>
        <location evidence="1">Nucleus</location>
    </subcellularLocation>
</comment>
<dbReference type="GO" id="GO:0003700">
    <property type="term" value="F:DNA-binding transcription factor activity"/>
    <property type="evidence" value="ECO:0007669"/>
    <property type="project" value="InterPro"/>
</dbReference>
<evidence type="ECO:0000259" key="6">
    <source>
        <dbReference type="PROSITE" id="PS50888"/>
    </source>
</evidence>
<organism evidence="7 8">
    <name type="scientific">Glycine soja</name>
    <name type="common">Wild soybean</name>
    <dbReference type="NCBI Taxonomy" id="3848"/>
    <lineage>
        <taxon>Eukaryota</taxon>
        <taxon>Viridiplantae</taxon>
        <taxon>Streptophyta</taxon>
        <taxon>Embryophyta</taxon>
        <taxon>Tracheophyta</taxon>
        <taxon>Spermatophyta</taxon>
        <taxon>Magnoliopsida</taxon>
        <taxon>eudicotyledons</taxon>
        <taxon>Gunneridae</taxon>
        <taxon>Pentapetalae</taxon>
        <taxon>rosids</taxon>
        <taxon>fabids</taxon>
        <taxon>Fabales</taxon>
        <taxon>Fabaceae</taxon>
        <taxon>Papilionoideae</taxon>
        <taxon>50 kb inversion clade</taxon>
        <taxon>NPAAA clade</taxon>
        <taxon>indigoferoid/millettioid clade</taxon>
        <taxon>Phaseoleae</taxon>
        <taxon>Glycine</taxon>
        <taxon>Glycine subgen. Soja</taxon>
    </lineage>
</organism>
<evidence type="ECO:0000256" key="3">
    <source>
        <dbReference type="ARBA" id="ARBA00023163"/>
    </source>
</evidence>
<name>A0A445ICH0_GLYSO</name>
<dbReference type="PROSITE" id="PS50888">
    <property type="entry name" value="BHLH"/>
    <property type="match status" value="1"/>
</dbReference>
<proteinExistence type="predicted"/>
<comment type="caution">
    <text evidence="7">The sequence shown here is derived from an EMBL/GenBank/DDBJ whole genome shotgun (WGS) entry which is preliminary data.</text>
</comment>
<dbReference type="InterPro" id="IPR043561">
    <property type="entry name" value="LHW-like"/>
</dbReference>
<protein>
    <submittedName>
        <fullName evidence="7">Transcription factor LHW isoform A</fullName>
    </submittedName>
</protein>
<keyword evidence="3" id="KW-0804">Transcription</keyword>
<keyword evidence="8" id="KW-1185">Reference proteome</keyword>
<dbReference type="EMBL" id="QZWG01000011">
    <property type="protein sequence ID" value="RZB83756.1"/>
    <property type="molecule type" value="Genomic_DNA"/>
</dbReference>
<feature type="region of interest" description="Disordered" evidence="5">
    <location>
        <begin position="740"/>
        <end position="770"/>
    </location>
</feature>
<dbReference type="Gramene" id="XM_028336099.1">
    <property type="protein sequence ID" value="XP_028191900.1"/>
    <property type="gene ID" value="LOC114377544"/>
</dbReference>
<dbReference type="InterPro" id="IPR025610">
    <property type="entry name" value="MYC/MYB_N"/>
</dbReference>
<evidence type="ECO:0000256" key="1">
    <source>
        <dbReference type="ARBA" id="ARBA00004123"/>
    </source>
</evidence>
<reference evidence="7 8" key="1">
    <citation type="submission" date="2018-09" db="EMBL/GenBank/DDBJ databases">
        <title>A high-quality reference genome of wild soybean provides a powerful tool to mine soybean genomes.</title>
        <authorList>
            <person name="Xie M."/>
            <person name="Chung C.Y.L."/>
            <person name="Li M.-W."/>
            <person name="Wong F.-L."/>
            <person name="Chan T.-F."/>
            <person name="Lam H.-M."/>
        </authorList>
    </citation>
    <scope>NUCLEOTIDE SEQUENCE [LARGE SCALE GENOMIC DNA]</scope>
    <source>
        <strain evidence="8">cv. W05</strain>
        <tissue evidence="7">Hypocotyl of etiolated seedlings</tissue>
    </source>
</reference>
<evidence type="ECO:0000256" key="5">
    <source>
        <dbReference type="SAM" id="MobiDB-lite"/>
    </source>
</evidence>
<feature type="domain" description="BHLH" evidence="6">
    <location>
        <begin position="756"/>
        <end position="805"/>
    </location>
</feature>
<dbReference type="PANTHER" id="PTHR46196:SF11">
    <property type="entry name" value="BHLH TRANSCRIPTION FACTOR-LIKE PROTEIN"/>
    <property type="match status" value="1"/>
</dbReference>